<reference evidence="1 2" key="1">
    <citation type="submission" date="2021-06" db="EMBL/GenBank/DDBJ databases">
        <title>Bacillus sp. RD4P76, an endophyte from a halophyte.</title>
        <authorList>
            <person name="Sun J.-Q."/>
        </authorList>
    </citation>
    <scope>NUCLEOTIDE SEQUENCE [LARGE SCALE GENOMIC DNA]</scope>
    <source>
        <strain evidence="1 2">JCM 17098</strain>
    </source>
</reference>
<protein>
    <submittedName>
        <fullName evidence="1">Uncharacterized protein</fullName>
    </submittedName>
</protein>
<gene>
    <name evidence="1" type="ORF">KS407_13065</name>
</gene>
<proteinExistence type="predicted"/>
<organism evidence="1 2">
    <name type="scientific">Evansella alkalicola</name>
    <dbReference type="NCBI Taxonomy" id="745819"/>
    <lineage>
        <taxon>Bacteria</taxon>
        <taxon>Bacillati</taxon>
        <taxon>Bacillota</taxon>
        <taxon>Bacilli</taxon>
        <taxon>Bacillales</taxon>
        <taxon>Bacillaceae</taxon>
        <taxon>Evansella</taxon>
    </lineage>
</organism>
<sequence length="57" mass="6782">MFYKTFTKDISMEAKERLATTPTRVSKYKGVPPHFAENVHFYELVFRTITKAKKRIE</sequence>
<dbReference type="Proteomes" id="UP000790580">
    <property type="component" value="Unassembled WGS sequence"/>
</dbReference>
<dbReference type="RefSeq" id="WP_176371534.1">
    <property type="nucleotide sequence ID" value="NZ_JAHQCR010000051.1"/>
</dbReference>
<dbReference type="EMBL" id="JAHQCR010000051">
    <property type="protein sequence ID" value="MBU9722362.1"/>
    <property type="molecule type" value="Genomic_DNA"/>
</dbReference>
<comment type="caution">
    <text evidence="1">The sequence shown here is derived from an EMBL/GenBank/DDBJ whole genome shotgun (WGS) entry which is preliminary data.</text>
</comment>
<name>A0ABS6JVW3_9BACI</name>
<evidence type="ECO:0000313" key="2">
    <source>
        <dbReference type="Proteomes" id="UP000790580"/>
    </source>
</evidence>
<accession>A0ABS6JVW3</accession>
<evidence type="ECO:0000313" key="1">
    <source>
        <dbReference type="EMBL" id="MBU9722362.1"/>
    </source>
</evidence>
<keyword evidence="2" id="KW-1185">Reference proteome</keyword>